<evidence type="ECO:0000256" key="2">
    <source>
        <dbReference type="ARBA" id="ARBA00022670"/>
    </source>
</evidence>
<dbReference type="EMBL" id="CANHGI010000004">
    <property type="protein sequence ID" value="CAI5449123.1"/>
    <property type="molecule type" value="Genomic_DNA"/>
</dbReference>
<organism evidence="6 7">
    <name type="scientific">Caenorhabditis angaria</name>
    <dbReference type="NCBI Taxonomy" id="860376"/>
    <lineage>
        <taxon>Eukaryota</taxon>
        <taxon>Metazoa</taxon>
        <taxon>Ecdysozoa</taxon>
        <taxon>Nematoda</taxon>
        <taxon>Chromadorea</taxon>
        <taxon>Rhabditida</taxon>
        <taxon>Rhabditina</taxon>
        <taxon>Rhabditomorpha</taxon>
        <taxon>Rhabditoidea</taxon>
        <taxon>Rhabditidae</taxon>
        <taxon>Peloderinae</taxon>
        <taxon>Caenorhabditis</taxon>
    </lineage>
</organism>
<dbReference type="SUPFAM" id="SSF50630">
    <property type="entry name" value="Acid proteases"/>
    <property type="match status" value="1"/>
</dbReference>
<keyword evidence="7" id="KW-1185">Reference proteome</keyword>
<accession>A0A9P1N2Y6</accession>
<comment type="similarity">
    <text evidence="1">Belongs to the DDI1 family.</text>
</comment>
<keyword evidence="2" id="KW-0645">Protease</keyword>
<dbReference type="OrthoDB" id="1047367at2759"/>
<evidence type="ECO:0000256" key="4">
    <source>
        <dbReference type="ARBA" id="ARBA00022801"/>
    </source>
</evidence>
<dbReference type="InterPro" id="IPR021109">
    <property type="entry name" value="Peptidase_aspartic_dom_sf"/>
</dbReference>
<keyword evidence="3" id="KW-0064">Aspartyl protease</keyword>
<dbReference type="PANTHER" id="PTHR12917:SF1">
    <property type="entry name" value="AT13091P"/>
    <property type="match status" value="1"/>
</dbReference>
<dbReference type="AlphaFoldDB" id="A0A9P1N2Y6"/>
<proteinExistence type="inferred from homology"/>
<keyword evidence="4" id="KW-0378">Hydrolase</keyword>
<dbReference type="Gene3D" id="2.40.70.10">
    <property type="entry name" value="Acid Proteases"/>
    <property type="match status" value="1"/>
</dbReference>
<dbReference type="InterPro" id="IPR019103">
    <property type="entry name" value="Peptidase_aspartic_DDI1-type"/>
</dbReference>
<dbReference type="PANTHER" id="PTHR12917">
    <property type="entry name" value="ASPARTYL PROTEASE DDI-RELATED"/>
    <property type="match status" value="1"/>
</dbReference>
<evidence type="ECO:0000313" key="6">
    <source>
        <dbReference type="EMBL" id="CAI5449123.1"/>
    </source>
</evidence>
<dbReference type="GO" id="GO:0004190">
    <property type="term" value="F:aspartic-type endopeptidase activity"/>
    <property type="evidence" value="ECO:0007669"/>
    <property type="project" value="UniProtKB-KW"/>
</dbReference>
<evidence type="ECO:0000256" key="1">
    <source>
        <dbReference type="ARBA" id="ARBA00009136"/>
    </source>
</evidence>
<dbReference type="GO" id="GO:0006508">
    <property type="term" value="P:proteolysis"/>
    <property type="evidence" value="ECO:0007669"/>
    <property type="project" value="UniProtKB-KW"/>
</dbReference>
<sequence length="394" mass="44722">MFNVRICVNDTTWKNVEATANSMVRELDTNAMVIWDKSQKIYDIFDRTKPFGPQSQIKELGITQACSLYVYTPDYPSQDPSSIVPIDILKIRKFVLGASKVFNESKKSTPNAATSSQGLLTQKQQLENILKNLKPSDLVSQKLTNSARAIYTNLQNGQGHIYMLDVPELVEMFEKNPKMSFEEFFKKFEEFQKEMLRKEMLMSDPNSEEGQKLIQQKIDRQRIDNLYSQSLDYHPEDQIPVTMLYINLTINNVAVKAFIDSGAQVSIMSLACAQRCNLTGLIDKRFQGKAKGVGGFEKFEGKIHLCDVKVENAHFLCPFNIMANREMDLLIGLNTLRKHNCSINLAKNRLEFPDGTSTPFLQSNEIEKHLTAIDALTNYEEDVMDTADAPSSSK</sequence>
<evidence type="ECO:0000313" key="7">
    <source>
        <dbReference type="Proteomes" id="UP001152747"/>
    </source>
</evidence>
<gene>
    <name evidence="6" type="ORF">CAMP_LOCUS11760</name>
</gene>
<evidence type="ECO:0000259" key="5">
    <source>
        <dbReference type="Pfam" id="PF09668"/>
    </source>
</evidence>
<comment type="caution">
    <text evidence="6">The sequence shown here is derived from an EMBL/GenBank/DDBJ whole genome shotgun (WGS) entry which is preliminary data.</text>
</comment>
<evidence type="ECO:0000256" key="3">
    <source>
        <dbReference type="ARBA" id="ARBA00022750"/>
    </source>
</evidence>
<dbReference type="Proteomes" id="UP001152747">
    <property type="component" value="Unassembled WGS sequence"/>
</dbReference>
<dbReference type="CDD" id="cd05479">
    <property type="entry name" value="RP_DDI"/>
    <property type="match status" value="1"/>
</dbReference>
<protein>
    <recommendedName>
        <fullName evidence="5">Aspartic peptidase DDI1-type domain-containing protein</fullName>
    </recommendedName>
</protein>
<feature type="domain" description="Aspartic peptidase DDI1-type" evidence="5">
    <location>
        <begin position="235"/>
        <end position="344"/>
    </location>
</feature>
<name>A0A9P1N2Y6_9PELO</name>
<dbReference type="Pfam" id="PF09668">
    <property type="entry name" value="Asp_protease"/>
    <property type="match status" value="1"/>
</dbReference>
<reference evidence="6" key="1">
    <citation type="submission" date="2022-11" db="EMBL/GenBank/DDBJ databases">
        <authorList>
            <person name="Kikuchi T."/>
        </authorList>
    </citation>
    <scope>NUCLEOTIDE SEQUENCE</scope>
    <source>
        <strain evidence="6">PS1010</strain>
    </source>
</reference>